<protein>
    <recommendedName>
        <fullName evidence="5">Peptidase C39-like domain-containing protein</fullName>
    </recommendedName>
</protein>
<feature type="compositionally biased region" description="Polar residues" evidence="1">
    <location>
        <begin position="49"/>
        <end position="58"/>
    </location>
</feature>
<evidence type="ECO:0000256" key="1">
    <source>
        <dbReference type="SAM" id="MobiDB-lite"/>
    </source>
</evidence>
<feature type="signal peptide" evidence="2">
    <location>
        <begin position="1"/>
        <end position="34"/>
    </location>
</feature>
<gene>
    <name evidence="3" type="ORF">CFN78_22465</name>
</gene>
<name>A0A263D070_9PSEU</name>
<proteinExistence type="predicted"/>
<accession>A0A263D070</accession>
<dbReference type="EMBL" id="NKYE01000016">
    <property type="protein sequence ID" value="OZM71027.1"/>
    <property type="molecule type" value="Genomic_DNA"/>
</dbReference>
<evidence type="ECO:0000313" key="4">
    <source>
        <dbReference type="Proteomes" id="UP000242444"/>
    </source>
</evidence>
<keyword evidence="4" id="KW-1185">Reference proteome</keyword>
<feature type="chain" id="PRO_5012650253" description="Peptidase C39-like domain-containing protein" evidence="2">
    <location>
        <begin position="35"/>
        <end position="294"/>
    </location>
</feature>
<dbReference type="Proteomes" id="UP000242444">
    <property type="component" value="Unassembled WGS sequence"/>
</dbReference>
<keyword evidence="2" id="KW-0732">Signal</keyword>
<feature type="region of interest" description="Disordered" evidence="1">
    <location>
        <begin position="37"/>
        <end position="66"/>
    </location>
</feature>
<dbReference type="AlphaFoldDB" id="A0A263D070"/>
<organism evidence="3 4">
    <name type="scientific">Amycolatopsis antarctica</name>
    <dbReference type="NCBI Taxonomy" id="1854586"/>
    <lineage>
        <taxon>Bacteria</taxon>
        <taxon>Bacillati</taxon>
        <taxon>Actinomycetota</taxon>
        <taxon>Actinomycetes</taxon>
        <taxon>Pseudonocardiales</taxon>
        <taxon>Pseudonocardiaceae</taxon>
        <taxon>Amycolatopsis</taxon>
    </lineage>
</organism>
<sequence>MSECQAPRRAIRRVAATLALAAAATLGVTGTASAATATVGDTDGDGLSVRQQATSESGSLGPVRDGDTVDIGCQEQGQPVTNTNGWSSDLWDYVPALGGYLADAYLDTGHDGRIPGVPDCGDGGGIDDLVPVSQFQGQPNQGEDCGPTSVVTALLAHGVTPRGWGASQVSAINQARADMGYDPGYQDPDVFGTVETDVVEALAANDVSSTVIRDDLDAILARVRAGSPAVLAGNTKDLPWSTGVVPHFLTVAAHENGEYLVLDPAAAGQVHRASASTLLAYFQNEYGYAGVVLG</sequence>
<evidence type="ECO:0000256" key="2">
    <source>
        <dbReference type="SAM" id="SignalP"/>
    </source>
</evidence>
<evidence type="ECO:0000313" key="3">
    <source>
        <dbReference type="EMBL" id="OZM71027.1"/>
    </source>
</evidence>
<reference evidence="3 4" key="1">
    <citation type="submission" date="2017-07" db="EMBL/GenBank/DDBJ databases">
        <title>Amycolatopsis antarcticus sp. nov., isolated from the surface of an Antarcticus brown macroalga.</title>
        <authorList>
            <person name="Wang J."/>
            <person name="Leiva S."/>
            <person name="Huang J."/>
            <person name="Huang Y."/>
        </authorList>
    </citation>
    <scope>NUCLEOTIDE SEQUENCE [LARGE SCALE GENOMIC DNA]</scope>
    <source>
        <strain evidence="3 4">AU-G6</strain>
    </source>
</reference>
<evidence type="ECO:0008006" key="5">
    <source>
        <dbReference type="Google" id="ProtNLM"/>
    </source>
</evidence>
<dbReference type="OrthoDB" id="2607492at2"/>
<comment type="caution">
    <text evidence="3">The sequence shown here is derived from an EMBL/GenBank/DDBJ whole genome shotgun (WGS) entry which is preliminary data.</text>
</comment>
<dbReference type="InParanoid" id="A0A263D070"/>